<dbReference type="EMBL" id="JADBEL010000003">
    <property type="protein sequence ID" value="MBE1553847.1"/>
    <property type="molecule type" value="Genomic_DNA"/>
</dbReference>
<reference evidence="2" key="1">
    <citation type="submission" date="2020-10" db="EMBL/GenBank/DDBJ databases">
        <title>Genomic Encyclopedia of Type Strains, Phase IV (KMG-IV): sequencing the most valuable type-strain genomes for metagenomic binning, comparative biology and taxonomic classification.</title>
        <authorList>
            <person name="Goeker M."/>
        </authorList>
    </citation>
    <scope>NUCLEOTIDE SEQUENCE</scope>
    <source>
        <strain evidence="2">DSM 13886</strain>
    </source>
</reference>
<comment type="caution">
    <text evidence="2">The sequence shown here is derived from an EMBL/GenBank/DDBJ whole genome shotgun (WGS) entry which is preliminary data.</text>
</comment>
<name>A0A927RDP3_9BACL</name>
<feature type="domain" description="CMP/dCMP-type deaminase" evidence="1">
    <location>
        <begin position="4"/>
        <end position="90"/>
    </location>
</feature>
<dbReference type="AlphaFoldDB" id="A0A927RDP3"/>
<keyword evidence="3" id="KW-1185">Reference proteome</keyword>
<sequence>MSIDKDRFFLEMALEEAERALKEDTYPVGAVIVDENFNLISKGRNRVHPAKDATAHAEIDAIRNAGQAIFNAKIKREKFTIYSSLEPCPM</sequence>
<dbReference type="GO" id="GO:0052717">
    <property type="term" value="F:tRNA-specific adenosine-34 deaminase activity"/>
    <property type="evidence" value="ECO:0007669"/>
    <property type="project" value="TreeGrafter"/>
</dbReference>
<accession>A0A927RDP3</accession>
<dbReference type="GO" id="GO:0002100">
    <property type="term" value="P:tRNA wobble adenosine to inosine editing"/>
    <property type="evidence" value="ECO:0007669"/>
    <property type="project" value="TreeGrafter"/>
</dbReference>
<dbReference type="InterPro" id="IPR002125">
    <property type="entry name" value="CMP_dCMP_dom"/>
</dbReference>
<evidence type="ECO:0000313" key="3">
    <source>
        <dbReference type="Proteomes" id="UP000658225"/>
    </source>
</evidence>
<protein>
    <submittedName>
        <fullName evidence="2">tRNA(Arg) A34 adenosine deaminase TadA</fullName>
    </submittedName>
</protein>
<dbReference type="Proteomes" id="UP000658225">
    <property type="component" value="Unassembled WGS sequence"/>
</dbReference>
<gene>
    <name evidence="2" type="ORF">H4683_000921</name>
</gene>
<dbReference type="Gene3D" id="3.40.140.10">
    <property type="entry name" value="Cytidine Deaminase, domain 2"/>
    <property type="match status" value="1"/>
</dbReference>
<evidence type="ECO:0000313" key="2">
    <source>
        <dbReference type="EMBL" id="MBE1553847.1"/>
    </source>
</evidence>
<dbReference type="SUPFAM" id="SSF53927">
    <property type="entry name" value="Cytidine deaminase-like"/>
    <property type="match status" value="1"/>
</dbReference>
<dbReference type="PROSITE" id="PS51747">
    <property type="entry name" value="CYT_DCMP_DEAMINASES_2"/>
    <property type="match status" value="1"/>
</dbReference>
<dbReference type="CDD" id="cd01285">
    <property type="entry name" value="nucleoside_deaminase"/>
    <property type="match status" value="1"/>
</dbReference>
<evidence type="ECO:0000259" key="1">
    <source>
        <dbReference type="PROSITE" id="PS51747"/>
    </source>
</evidence>
<dbReference type="InterPro" id="IPR016193">
    <property type="entry name" value="Cytidine_deaminase-like"/>
</dbReference>
<dbReference type="PANTHER" id="PTHR11079">
    <property type="entry name" value="CYTOSINE DEAMINASE FAMILY MEMBER"/>
    <property type="match status" value="1"/>
</dbReference>
<dbReference type="Pfam" id="PF00383">
    <property type="entry name" value="dCMP_cyt_deam_1"/>
    <property type="match status" value="1"/>
</dbReference>
<organism evidence="2 3">
    <name type="scientific">Sporosarcina limicola</name>
    <dbReference type="NCBI Taxonomy" id="34101"/>
    <lineage>
        <taxon>Bacteria</taxon>
        <taxon>Bacillati</taxon>
        <taxon>Bacillota</taxon>
        <taxon>Bacilli</taxon>
        <taxon>Bacillales</taxon>
        <taxon>Caryophanaceae</taxon>
        <taxon>Sporosarcina</taxon>
    </lineage>
</organism>
<proteinExistence type="predicted"/>
<dbReference type="PANTHER" id="PTHR11079:SF202">
    <property type="entry name" value="TRNA-SPECIFIC ADENOSINE DEAMINASE"/>
    <property type="match status" value="1"/>
</dbReference>